<sequence>MAENQSNSSTGMSSNVTHKRRCPWEAESLNNPAKIHDSSSEHRRRGNANELNVTSSKPCIHLYKGKIDEFHINNLPENLLLCIFKKLPLYDLLHRMALVCQYWNKLSKDQDLWRNIDLRTHMKVNDVILLKLLSYSDNVTSLNITDVRLVTTIGFQASLNQCTRLKCLVANRCQQLTEPAFSSIGLHCRMLTKLCLDSCYAVTDAS</sequence>
<dbReference type="Proteomes" id="UP000749559">
    <property type="component" value="Unassembled WGS sequence"/>
</dbReference>
<dbReference type="OrthoDB" id="550575at2759"/>
<comment type="caution">
    <text evidence="3">The sequence shown here is derived from an EMBL/GenBank/DDBJ whole genome shotgun (WGS) entry which is preliminary data.</text>
</comment>
<dbReference type="PROSITE" id="PS50181">
    <property type="entry name" value="FBOX"/>
    <property type="match status" value="1"/>
</dbReference>
<dbReference type="Pfam" id="PF12937">
    <property type="entry name" value="F-box-like"/>
    <property type="match status" value="1"/>
</dbReference>
<dbReference type="EMBL" id="CAIIXF020000007">
    <property type="protein sequence ID" value="CAH1789710.1"/>
    <property type="molecule type" value="Genomic_DNA"/>
</dbReference>
<evidence type="ECO:0000313" key="4">
    <source>
        <dbReference type="Proteomes" id="UP000749559"/>
    </source>
</evidence>
<dbReference type="Gene3D" id="3.80.10.10">
    <property type="entry name" value="Ribonuclease Inhibitor"/>
    <property type="match status" value="1"/>
</dbReference>
<dbReference type="AlphaFoldDB" id="A0A8S4P8L7"/>
<keyword evidence="4" id="KW-1185">Reference proteome</keyword>
<accession>A0A8S4P8L7</accession>
<dbReference type="SUPFAM" id="SSF52047">
    <property type="entry name" value="RNI-like"/>
    <property type="match status" value="1"/>
</dbReference>
<reference evidence="3" key="1">
    <citation type="submission" date="2022-03" db="EMBL/GenBank/DDBJ databases">
        <authorList>
            <person name="Martin C."/>
        </authorList>
    </citation>
    <scope>NUCLEOTIDE SEQUENCE</scope>
</reference>
<dbReference type="SMART" id="SM00256">
    <property type="entry name" value="FBOX"/>
    <property type="match status" value="1"/>
</dbReference>
<feature type="region of interest" description="Disordered" evidence="1">
    <location>
        <begin position="31"/>
        <end position="50"/>
    </location>
</feature>
<evidence type="ECO:0000256" key="1">
    <source>
        <dbReference type="SAM" id="MobiDB-lite"/>
    </source>
</evidence>
<dbReference type="InterPro" id="IPR032675">
    <property type="entry name" value="LRR_dom_sf"/>
</dbReference>
<protein>
    <recommendedName>
        <fullName evidence="2">F-box domain-containing protein</fullName>
    </recommendedName>
</protein>
<dbReference type="InterPro" id="IPR001810">
    <property type="entry name" value="F-box_dom"/>
</dbReference>
<dbReference type="SUPFAM" id="SSF81383">
    <property type="entry name" value="F-box domain"/>
    <property type="match status" value="1"/>
</dbReference>
<gene>
    <name evidence="3" type="ORF">OFUS_LOCUS15021</name>
</gene>
<name>A0A8S4P8L7_OWEFU</name>
<feature type="domain" description="F-box" evidence="2">
    <location>
        <begin position="69"/>
        <end position="116"/>
    </location>
</feature>
<proteinExistence type="predicted"/>
<feature type="non-terminal residue" evidence="3">
    <location>
        <position position="1"/>
    </location>
</feature>
<evidence type="ECO:0000259" key="2">
    <source>
        <dbReference type="PROSITE" id="PS50181"/>
    </source>
</evidence>
<evidence type="ECO:0000313" key="3">
    <source>
        <dbReference type="EMBL" id="CAH1789710.1"/>
    </source>
</evidence>
<organism evidence="3 4">
    <name type="scientific">Owenia fusiformis</name>
    <name type="common">Polychaete worm</name>
    <dbReference type="NCBI Taxonomy" id="6347"/>
    <lineage>
        <taxon>Eukaryota</taxon>
        <taxon>Metazoa</taxon>
        <taxon>Spiralia</taxon>
        <taxon>Lophotrochozoa</taxon>
        <taxon>Annelida</taxon>
        <taxon>Polychaeta</taxon>
        <taxon>Sedentaria</taxon>
        <taxon>Canalipalpata</taxon>
        <taxon>Sabellida</taxon>
        <taxon>Oweniida</taxon>
        <taxon>Oweniidae</taxon>
        <taxon>Owenia</taxon>
    </lineage>
</organism>
<dbReference type="InterPro" id="IPR036047">
    <property type="entry name" value="F-box-like_dom_sf"/>
</dbReference>